<dbReference type="InterPro" id="IPR055259">
    <property type="entry name" value="YkvP/CgeB_Glyco_trans-like"/>
</dbReference>
<dbReference type="EMBL" id="JACOPH010000001">
    <property type="protein sequence ID" value="MBC5712656.1"/>
    <property type="molecule type" value="Genomic_DNA"/>
</dbReference>
<evidence type="ECO:0000259" key="1">
    <source>
        <dbReference type="Pfam" id="PF13524"/>
    </source>
</evidence>
<protein>
    <submittedName>
        <fullName evidence="2">Glycosyltransferase family 1 protein</fullName>
    </submittedName>
</protein>
<feature type="domain" description="Spore protein YkvP/CgeB glycosyl transferase-like" evidence="1">
    <location>
        <begin position="265"/>
        <end position="403"/>
    </location>
</feature>
<reference evidence="2" key="1">
    <citation type="submission" date="2020-08" db="EMBL/GenBank/DDBJ databases">
        <title>Genome public.</title>
        <authorList>
            <person name="Liu C."/>
            <person name="Sun Q."/>
        </authorList>
    </citation>
    <scope>NUCLEOTIDE SEQUENCE</scope>
    <source>
        <strain evidence="2">BX1005</strain>
    </source>
</reference>
<gene>
    <name evidence="2" type="ORF">H8S17_00270</name>
</gene>
<keyword evidence="3" id="KW-1185">Reference proteome</keyword>
<organism evidence="2 3">
    <name type="scientific">Roseburia zhanii</name>
    <dbReference type="NCBI Taxonomy" id="2763064"/>
    <lineage>
        <taxon>Bacteria</taxon>
        <taxon>Bacillati</taxon>
        <taxon>Bacillota</taxon>
        <taxon>Clostridia</taxon>
        <taxon>Lachnospirales</taxon>
        <taxon>Lachnospiraceae</taxon>
        <taxon>Roseburia</taxon>
    </lineage>
</organism>
<evidence type="ECO:0000313" key="2">
    <source>
        <dbReference type="EMBL" id="MBC5712656.1"/>
    </source>
</evidence>
<evidence type="ECO:0000313" key="3">
    <source>
        <dbReference type="Proteomes" id="UP000606720"/>
    </source>
</evidence>
<proteinExistence type="predicted"/>
<dbReference type="AlphaFoldDB" id="A0A923RRJ2"/>
<name>A0A923RRJ2_9FIRM</name>
<sequence>MKENILFIQGIYDTIDLFIADLSAAFEELGDAVYILDVREKDTFLQKLWNLLEEPGIDAVVTFNNIGYNLSFSEGKNIWEEKNIPYYNILMDHPFHYDQPLRHAPKTSRIFCTDRNHVTYLKRFYPELAHVDFLPHAGMEADISRPSEAGTCYLSYGKEVSHPCIKERQIDVLYAGSLSKYVAEGLVPDLGEIQEYDAFALTQEVLKNLIQNPYQTTEDVVETYFQSIGIQYSDEELCRQITKLRFLDSFATSYYREQSVRLLVEHGIKVAVFGGGWDQCEWADNPNLLYGGKVLAPQVLELMNHSKIVLNTMTWYKNGIHDRIINGMLAKSVVVTDTSQYLKEEQKKMADTGFVTFELPEIQHLPGIVEDLLQQADKMQAIADCGYLYAKNNHTWIKRAEYLKRTR</sequence>
<dbReference type="RefSeq" id="WP_186865753.1">
    <property type="nucleotide sequence ID" value="NZ_JACOPH010000001.1"/>
</dbReference>
<dbReference type="Proteomes" id="UP000606720">
    <property type="component" value="Unassembled WGS sequence"/>
</dbReference>
<dbReference type="Pfam" id="PF13524">
    <property type="entry name" value="Glyco_trans_1_2"/>
    <property type="match status" value="1"/>
</dbReference>
<comment type="caution">
    <text evidence="2">The sequence shown here is derived from an EMBL/GenBank/DDBJ whole genome shotgun (WGS) entry which is preliminary data.</text>
</comment>
<accession>A0A923RRJ2</accession>